<evidence type="ECO:0000313" key="4">
    <source>
        <dbReference type="Proteomes" id="UP001140562"/>
    </source>
</evidence>
<dbReference type="OrthoDB" id="415532at2759"/>
<name>A0A9W8WV56_9PLEO</name>
<dbReference type="Pfam" id="PF21666">
    <property type="entry name" value="DUF4246_N"/>
    <property type="match status" value="1"/>
</dbReference>
<dbReference type="PANTHER" id="PTHR33119:SF1">
    <property type="entry name" value="FE2OG DIOXYGENASE DOMAIN-CONTAINING PROTEIN"/>
    <property type="match status" value="1"/>
</dbReference>
<evidence type="ECO:0000259" key="1">
    <source>
        <dbReference type="Pfam" id="PF14033"/>
    </source>
</evidence>
<dbReference type="InterPro" id="IPR049207">
    <property type="entry name" value="DUF4246_N"/>
</dbReference>
<accession>A0A9W8WV56</accession>
<feature type="domain" description="DUF4246" evidence="1">
    <location>
        <begin position="99"/>
        <end position="539"/>
    </location>
</feature>
<keyword evidence="4" id="KW-1185">Reference proteome</keyword>
<proteinExistence type="predicted"/>
<comment type="caution">
    <text evidence="3">The sequence shown here is derived from an EMBL/GenBank/DDBJ whole genome shotgun (WGS) entry which is preliminary data.</text>
</comment>
<protein>
    <submittedName>
        <fullName evidence="3">Uncharacterized protein</fullName>
    </submittedName>
</protein>
<dbReference type="Proteomes" id="UP001140562">
    <property type="component" value="Unassembled WGS sequence"/>
</dbReference>
<dbReference type="Pfam" id="PF14033">
    <property type="entry name" value="DUF4246"/>
    <property type="match status" value="1"/>
</dbReference>
<sequence length="606" mass="69213">MTSGHDATAPIKLPGFGLPYDDWGEDTEAYAQSISAVMDWAHDVTTIRERCMLFFIDGISDKPDWTRKVHDENVVSRWRQEAKELDWDKCVEGGDFSDRMFAYCIEELRHKADLYQKTGVMPVLDASSCVLKSDVAMPLELKEALRKAVAPLETVPEHQKDWHPGSEGTVLDLVHPSLFPLVYGRSRILSDFTMTLDNSLSSIGKGIVVPVPVDHPDDETNQGRRHPALTSLWSHRFQWLPCNVSFPDGENAHIDSYINNLHPQDHQDLYHVLEKIITKAVPFWNVAYQSVHNHGMLATSLRINCDKVSYKYPDGYNGDKPEGFDETEWDLWEYNESQRIYNLPEPKESPEHDITIADVEQKWNFLDLDDNNEEGEPTDKKLQVIVKLANIQLTPEKPEYKGGAWHIEGQLNEHIVATALYYYDNDNITDSRLHFRTKVEASHFAYDISYQQSDDVGFRTIWGVDNNAQGQQVLGSVLTREDRLIAFPNGFQHRVGNFKLVDPAKPGHRKILALFLVAPTIPIISTANVPPQQRDWWAREVKLGESRVGQLPAELVDMIAEGVKDFPIGSDDAKTLREELMVERGRMNEAVAYQIFQDERFSFCEH</sequence>
<reference evidence="3" key="1">
    <citation type="submission" date="2022-10" db="EMBL/GenBank/DDBJ databases">
        <title>Tapping the CABI collections for fungal endophytes: first genome assemblies for Collariella, Neodidymelliopsis, Ascochyta clinopodiicola, Didymella pomorum, Didymosphaeria variabile, Neocosmospora piperis and Neocucurbitaria cava.</title>
        <authorList>
            <person name="Hill R."/>
        </authorList>
    </citation>
    <scope>NUCLEOTIDE SEQUENCE</scope>
    <source>
        <strain evidence="3">IMI 360193</strain>
    </source>
</reference>
<dbReference type="InterPro" id="IPR049192">
    <property type="entry name" value="DUF4246_C"/>
</dbReference>
<dbReference type="AlphaFoldDB" id="A0A9W8WV56"/>
<dbReference type="PANTHER" id="PTHR33119">
    <property type="entry name" value="IFI3P"/>
    <property type="match status" value="1"/>
</dbReference>
<gene>
    <name evidence="3" type="ORF">N0V87_007588</name>
</gene>
<dbReference type="InterPro" id="IPR025340">
    <property type="entry name" value="DUF4246"/>
</dbReference>
<evidence type="ECO:0000313" key="3">
    <source>
        <dbReference type="EMBL" id="KAJ4333478.1"/>
    </source>
</evidence>
<dbReference type="EMBL" id="JAPEUV010000094">
    <property type="protein sequence ID" value="KAJ4333478.1"/>
    <property type="molecule type" value="Genomic_DNA"/>
</dbReference>
<evidence type="ECO:0000259" key="2">
    <source>
        <dbReference type="Pfam" id="PF21666"/>
    </source>
</evidence>
<feature type="domain" description="DUF4246" evidence="2">
    <location>
        <begin position="13"/>
        <end position="81"/>
    </location>
</feature>
<organism evidence="3 4">
    <name type="scientific">Didymella glomerata</name>
    <dbReference type="NCBI Taxonomy" id="749621"/>
    <lineage>
        <taxon>Eukaryota</taxon>
        <taxon>Fungi</taxon>
        <taxon>Dikarya</taxon>
        <taxon>Ascomycota</taxon>
        <taxon>Pezizomycotina</taxon>
        <taxon>Dothideomycetes</taxon>
        <taxon>Pleosporomycetidae</taxon>
        <taxon>Pleosporales</taxon>
        <taxon>Pleosporineae</taxon>
        <taxon>Didymellaceae</taxon>
        <taxon>Didymella</taxon>
    </lineage>
</organism>